<protein>
    <submittedName>
        <fullName evidence="1">Acetoin catabolism protein X</fullName>
    </submittedName>
</protein>
<organism evidence="1 2">
    <name type="scientific">Desulfosporosinus metallidurans</name>
    <dbReference type="NCBI Taxonomy" id="1888891"/>
    <lineage>
        <taxon>Bacteria</taxon>
        <taxon>Bacillati</taxon>
        <taxon>Bacillota</taxon>
        <taxon>Clostridia</taxon>
        <taxon>Eubacteriales</taxon>
        <taxon>Desulfitobacteriaceae</taxon>
        <taxon>Desulfosporosinus</taxon>
    </lineage>
</organism>
<sequence>MIAGIIANPASGKDIRRLVAHATVFDNLEKVNLIRRILLGLQAAGVQRVWVMPDYFNFYEQALDFFIGENQLTMETKLVPMKWNACQEDSQFAAAKMAELGVRCLITLGGDGTNRVVAKGAGDVPIMPVSTGTNNVFSVMLEGTLAGLAAGLVATGVVEREYSLLRTKKLIIHLNGKAVDIALIDAVVLEDQFIGSRAIWDMGKVRQIVATRGEPFHIGIAAIVGALHPIDMRAAEGINLIVAASGEQMLDQNQGSIIQVKAAVAPGLIRSIPVRSHELMSPGQKVTVRHRPCVIALDGEREIIVGPDDCCEIELAQTGPYVVDYKRTLKRAAEKGYFINR</sequence>
<dbReference type="Pfam" id="PF01513">
    <property type="entry name" value="NAD_kinase"/>
    <property type="match status" value="1"/>
</dbReference>
<proteinExistence type="predicted"/>
<dbReference type="InterPro" id="IPR039065">
    <property type="entry name" value="AcoX-like"/>
</dbReference>
<dbReference type="PANTHER" id="PTHR40697:SF3">
    <property type="entry name" value="ACETOIN CATABOLISM PROTEIN X"/>
    <property type="match status" value="1"/>
</dbReference>
<keyword evidence="2" id="KW-1185">Reference proteome</keyword>
<dbReference type="Proteomes" id="UP000186102">
    <property type="component" value="Unassembled WGS sequence"/>
</dbReference>
<dbReference type="SUPFAM" id="SSF111331">
    <property type="entry name" value="NAD kinase/diacylglycerol kinase-like"/>
    <property type="match status" value="1"/>
</dbReference>
<dbReference type="InterPro" id="IPR016064">
    <property type="entry name" value="NAD/diacylglycerol_kinase_sf"/>
</dbReference>
<dbReference type="InterPro" id="IPR002504">
    <property type="entry name" value="NADK"/>
</dbReference>
<dbReference type="InterPro" id="IPR011391">
    <property type="entry name" value="AcoX_kinase"/>
</dbReference>
<evidence type="ECO:0000313" key="2">
    <source>
        <dbReference type="Proteomes" id="UP000186102"/>
    </source>
</evidence>
<accession>A0A1Q8QZ84</accession>
<dbReference type="AlphaFoldDB" id="A0A1Q8QZ84"/>
<dbReference type="GO" id="GO:0005524">
    <property type="term" value="F:ATP binding"/>
    <property type="evidence" value="ECO:0007669"/>
    <property type="project" value="UniProtKB-ARBA"/>
</dbReference>
<gene>
    <name evidence="1" type="ORF">DSOL_1526</name>
</gene>
<dbReference type="STRING" id="1888891.DSOL_1526"/>
<dbReference type="GO" id="GO:0051287">
    <property type="term" value="F:NAD binding"/>
    <property type="evidence" value="ECO:0007669"/>
    <property type="project" value="UniProtKB-ARBA"/>
</dbReference>
<name>A0A1Q8QZ84_9FIRM</name>
<dbReference type="EMBL" id="MLBF01000008">
    <property type="protein sequence ID" value="OLN32490.1"/>
    <property type="molecule type" value="Genomic_DNA"/>
</dbReference>
<dbReference type="PIRSF" id="PIRSF018567">
    <property type="entry name" value="AcoX"/>
    <property type="match status" value="1"/>
</dbReference>
<reference evidence="1 2" key="1">
    <citation type="submission" date="2016-09" db="EMBL/GenBank/DDBJ databases">
        <title>Complete genome of Desulfosporosinus sp. OL.</title>
        <authorList>
            <person name="Mardanov A."/>
            <person name="Beletsky A."/>
            <person name="Panova A."/>
            <person name="Karnachuk O."/>
            <person name="Ravin N."/>
        </authorList>
    </citation>
    <scope>NUCLEOTIDE SEQUENCE [LARGE SCALE GENOMIC DNA]</scope>
    <source>
        <strain evidence="1 2">OL</strain>
    </source>
</reference>
<dbReference type="GO" id="GO:0003951">
    <property type="term" value="F:NAD+ kinase activity"/>
    <property type="evidence" value="ECO:0007669"/>
    <property type="project" value="InterPro"/>
</dbReference>
<evidence type="ECO:0000313" key="1">
    <source>
        <dbReference type="EMBL" id="OLN32490.1"/>
    </source>
</evidence>
<dbReference type="PANTHER" id="PTHR40697">
    <property type="entry name" value="ACETOIN CATABOLISM PROTEIN X"/>
    <property type="match status" value="1"/>
</dbReference>
<dbReference type="GO" id="GO:0006741">
    <property type="term" value="P:NADP+ biosynthetic process"/>
    <property type="evidence" value="ECO:0007669"/>
    <property type="project" value="InterPro"/>
</dbReference>
<comment type="caution">
    <text evidence="1">The sequence shown here is derived from an EMBL/GenBank/DDBJ whole genome shotgun (WGS) entry which is preliminary data.</text>
</comment>